<dbReference type="SUPFAM" id="SSF55729">
    <property type="entry name" value="Acyl-CoA N-acyltransferases (Nat)"/>
    <property type="match status" value="1"/>
</dbReference>
<protein>
    <submittedName>
        <fullName evidence="2">GNAT family N-acetyltransferase</fullName>
    </submittedName>
</protein>
<dbReference type="InterPro" id="IPR000182">
    <property type="entry name" value="GNAT_dom"/>
</dbReference>
<proteinExistence type="predicted"/>
<feature type="domain" description="N-acetyltransferase" evidence="1">
    <location>
        <begin position="15"/>
        <end position="149"/>
    </location>
</feature>
<evidence type="ECO:0000313" key="2">
    <source>
        <dbReference type="EMBL" id="NHN87114.1"/>
    </source>
</evidence>
<dbReference type="RefSeq" id="WP_173568414.1">
    <property type="nucleotide sequence ID" value="NZ_WOSY01000001.1"/>
</dbReference>
<accession>A0ABX0K054</accession>
<dbReference type="Pfam" id="PF18014">
    <property type="entry name" value="Acetyltransf_18"/>
    <property type="match status" value="1"/>
</dbReference>
<dbReference type="Gene3D" id="3.40.630.90">
    <property type="match status" value="1"/>
</dbReference>
<dbReference type="CDD" id="cd04301">
    <property type="entry name" value="NAT_SF"/>
    <property type="match status" value="1"/>
</dbReference>
<dbReference type="InterPro" id="IPR041496">
    <property type="entry name" value="YitH/HolE_GNAT"/>
</dbReference>
<dbReference type="EMBL" id="WOSY01000001">
    <property type="protein sequence ID" value="NHN87114.1"/>
    <property type="molecule type" value="Genomic_DNA"/>
</dbReference>
<evidence type="ECO:0000313" key="3">
    <source>
        <dbReference type="Proteomes" id="UP000631653"/>
    </source>
</evidence>
<reference evidence="2 3" key="1">
    <citation type="journal article" date="2020" name="Int. J. Syst. Evol. Microbiol.">
        <title>Novel acetic acid bacteria from cider fermentations: Acetobacter conturbans sp. nov. and Acetobacter fallax sp. nov.</title>
        <authorList>
            <person name="Sombolestani A.S."/>
            <person name="Cleenwerck I."/>
            <person name="Cnockaert M."/>
            <person name="Borremans W."/>
            <person name="Wieme A.D."/>
            <person name="De Vuyst L."/>
            <person name="Vandamme P."/>
        </authorList>
    </citation>
    <scope>NUCLEOTIDE SEQUENCE [LARGE SCALE GENOMIC DNA]</scope>
    <source>
        <strain evidence="2 3">LMG 1627</strain>
    </source>
</reference>
<comment type="caution">
    <text evidence="2">The sequence shown here is derived from an EMBL/GenBank/DDBJ whole genome shotgun (WGS) entry which is preliminary data.</text>
</comment>
<name>A0ABX0K054_9PROT</name>
<dbReference type="Proteomes" id="UP000631653">
    <property type="component" value="Unassembled WGS sequence"/>
</dbReference>
<sequence>MTQTFTYKDQQDTQIGFRPMHPDDLHQAVRLSQDLAWPHRQEDWSQMLSLGQGTVATTQDGAVIGTILWWEWGGKVASLGMIIVSPAWQGHGIGKHLMALARQALPGYTLYLNATSAGVPLYEKSGFRYTDVVEQHQGNVATVPLLPLPEGCRIRPAGAADLEALCALDAAAKKMNRQHLIEALLADARGIVVDSESGILGFSFCRKFGWGQVAGPVMATSENFALAMIAYWAGICAGQFLRVDMPQNDMIATAIDEWGLLRVGTVVSMTTDPEDVVPPLPGEAACFALCGQAFG</sequence>
<dbReference type="PROSITE" id="PS51186">
    <property type="entry name" value="GNAT"/>
    <property type="match status" value="1"/>
</dbReference>
<dbReference type="Pfam" id="PF13673">
    <property type="entry name" value="Acetyltransf_10"/>
    <property type="match status" value="1"/>
</dbReference>
<dbReference type="PANTHER" id="PTHR47237:SF2">
    <property type="entry name" value="BLL4206 PROTEIN"/>
    <property type="match status" value="1"/>
</dbReference>
<dbReference type="InterPro" id="IPR016181">
    <property type="entry name" value="Acyl_CoA_acyltransferase"/>
</dbReference>
<dbReference type="PANTHER" id="PTHR47237">
    <property type="entry name" value="SLL0310 PROTEIN"/>
    <property type="match status" value="1"/>
</dbReference>
<evidence type="ECO:0000259" key="1">
    <source>
        <dbReference type="PROSITE" id="PS51186"/>
    </source>
</evidence>
<gene>
    <name evidence="2" type="ORF">GOB81_00475</name>
</gene>
<keyword evidence="3" id="KW-1185">Reference proteome</keyword>
<dbReference type="InterPro" id="IPR052729">
    <property type="entry name" value="Acyl/Acetyltrans_Enzymes"/>
</dbReference>
<organism evidence="2 3">
    <name type="scientific">Acetobacter conturbans</name>
    <dbReference type="NCBI Taxonomy" id="1737472"/>
    <lineage>
        <taxon>Bacteria</taxon>
        <taxon>Pseudomonadati</taxon>
        <taxon>Pseudomonadota</taxon>
        <taxon>Alphaproteobacteria</taxon>
        <taxon>Acetobacterales</taxon>
        <taxon>Acetobacteraceae</taxon>
        <taxon>Acetobacter</taxon>
    </lineage>
</organism>
<dbReference type="Gene3D" id="3.40.630.30">
    <property type="match status" value="1"/>
</dbReference>